<dbReference type="WBParaSite" id="SMUV_0000321501-mRNA-1">
    <property type="protein sequence ID" value="SMUV_0000321501-mRNA-1"/>
    <property type="gene ID" value="SMUV_0000321501"/>
</dbReference>
<name>A0A0N5AFZ2_9BILA</name>
<dbReference type="Proteomes" id="UP000046393">
    <property type="component" value="Unplaced"/>
</dbReference>
<sequence>MIVGAYSRTLIALTLFVALIINSVIAVGDLDMQNKFIEKRRFMIRVPFASNPLRAAVDAYLRKNTLNYGPQKRNQWWHTF</sequence>
<organism evidence="1 2">
    <name type="scientific">Syphacia muris</name>
    <dbReference type="NCBI Taxonomy" id="451379"/>
    <lineage>
        <taxon>Eukaryota</taxon>
        <taxon>Metazoa</taxon>
        <taxon>Ecdysozoa</taxon>
        <taxon>Nematoda</taxon>
        <taxon>Chromadorea</taxon>
        <taxon>Rhabditida</taxon>
        <taxon>Spirurina</taxon>
        <taxon>Oxyuridomorpha</taxon>
        <taxon>Oxyuroidea</taxon>
        <taxon>Oxyuridae</taxon>
        <taxon>Syphacia</taxon>
    </lineage>
</organism>
<reference evidence="2" key="1">
    <citation type="submission" date="2017-02" db="UniProtKB">
        <authorList>
            <consortium name="WormBaseParasite"/>
        </authorList>
    </citation>
    <scope>IDENTIFICATION</scope>
</reference>
<protein>
    <submittedName>
        <fullName evidence="2">Uncharacterized protein</fullName>
    </submittedName>
</protein>
<evidence type="ECO:0000313" key="1">
    <source>
        <dbReference type="Proteomes" id="UP000046393"/>
    </source>
</evidence>
<evidence type="ECO:0000313" key="2">
    <source>
        <dbReference type="WBParaSite" id="SMUV_0000321501-mRNA-1"/>
    </source>
</evidence>
<accession>A0A0N5AFZ2</accession>
<keyword evidence="1" id="KW-1185">Reference proteome</keyword>
<dbReference type="AlphaFoldDB" id="A0A0N5AFZ2"/>
<proteinExistence type="predicted"/>